<keyword evidence="2" id="KW-1185">Reference proteome</keyword>
<evidence type="ECO:0000313" key="2">
    <source>
        <dbReference type="Proteomes" id="UP001597458"/>
    </source>
</evidence>
<name>A0ABW5PQ81_9BACI</name>
<dbReference type="RefSeq" id="WP_246092668.1">
    <property type="nucleotide sequence ID" value="NZ_JBHUMR010000008.1"/>
</dbReference>
<accession>A0ABW5PQ81</accession>
<protein>
    <submittedName>
        <fullName evidence="1">Uncharacterized protein</fullName>
    </submittedName>
</protein>
<reference evidence="2" key="1">
    <citation type="journal article" date="2019" name="Int. J. Syst. Evol. Microbiol.">
        <title>The Global Catalogue of Microorganisms (GCM) 10K type strain sequencing project: providing services to taxonomists for standard genome sequencing and annotation.</title>
        <authorList>
            <consortium name="The Broad Institute Genomics Platform"/>
            <consortium name="The Broad Institute Genome Sequencing Center for Infectious Disease"/>
            <person name="Wu L."/>
            <person name="Ma J."/>
        </authorList>
    </citation>
    <scope>NUCLEOTIDE SEQUENCE [LARGE SCALE GENOMIC DNA]</scope>
    <source>
        <strain evidence="2">TISTR 2241</strain>
    </source>
</reference>
<gene>
    <name evidence="1" type="ORF">ACFSTF_06855</name>
</gene>
<proteinExistence type="predicted"/>
<comment type="caution">
    <text evidence="1">The sequence shown here is derived from an EMBL/GenBank/DDBJ whole genome shotgun (WGS) entry which is preliminary data.</text>
</comment>
<dbReference type="EMBL" id="JBHUMR010000008">
    <property type="protein sequence ID" value="MFD2617031.1"/>
    <property type="molecule type" value="Genomic_DNA"/>
</dbReference>
<dbReference type="Proteomes" id="UP001597458">
    <property type="component" value="Unassembled WGS sequence"/>
</dbReference>
<evidence type="ECO:0000313" key="1">
    <source>
        <dbReference type="EMBL" id="MFD2617031.1"/>
    </source>
</evidence>
<sequence>MLALILTAGLIIKFGTHEKVISDNWKQELIAQNKQNQKMVAQMSGDVKNYYQERIAKNEYRIDHNLKPTTGKTFGVLQMMQQII</sequence>
<organism evidence="1 2">
    <name type="scientific">Terrilactibacillus laevilacticus</name>
    <dbReference type="NCBI Taxonomy" id="1380157"/>
    <lineage>
        <taxon>Bacteria</taxon>
        <taxon>Bacillati</taxon>
        <taxon>Bacillota</taxon>
        <taxon>Bacilli</taxon>
        <taxon>Bacillales</taxon>
        <taxon>Bacillaceae</taxon>
        <taxon>Terrilactibacillus</taxon>
    </lineage>
</organism>